<sequence>MVGPPRHPPVWTSDRAGVLFVLVGLWAVVPKILQTLTSAKYRVRVDQAEPPPTALTALATDVLTAALLGFCLLVVLDALRRNPRRDLLGLVLLLAPWLWVEVRSFTLDRGFAVADLVYPAVVVAVWLLRPGLRHLRLLGYLAGAVALVSVAIGVLLPDAGVFRASDGSVIDEEKAILPLGVLVGVFTHGNTLGQFLIMGFPLVALVQRRGVRAVLLAVSAFALLWSAARSTIAGAVALALVVAVLSLLPVARRTVPYRLVLWGAFGLVAVLPFVTTAPLAFTGRGAIWTRSLALWRDHPWVGNGSDFYSRIAQTSADLGGTVYHGHNEMVQLLVTGGVVLAVLVGALVLAAVHRAATVPGGGTVGVAILLALAAASLLEVSLLFDGGSVFDPVLLLPLATLLVGEPLGPDPAPDAAVAGSSRSTPADVAPLARARG</sequence>
<evidence type="ECO:0000259" key="7">
    <source>
        <dbReference type="Pfam" id="PF04932"/>
    </source>
</evidence>
<dbReference type="InterPro" id="IPR007016">
    <property type="entry name" value="O-antigen_ligase-rel_domated"/>
</dbReference>
<feature type="transmembrane region" description="Helical" evidence="6">
    <location>
        <begin position="329"/>
        <end position="352"/>
    </location>
</feature>
<comment type="caution">
    <text evidence="8">The sequence shown here is derived from an EMBL/GenBank/DDBJ whole genome shotgun (WGS) entry which is preliminary data.</text>
</comment>
<evidence type="ECO:0000256" key="2">
    <source>
        <dbReference type="ARBA" id="ARBA00022692"/>
    </source>
</evidence>
<evidence type="ECO:0000256" key="6">
    <source>
        <dbReference type="SAM" id="Phobius"/>
    </source>
</evidence>
<organism evidence="8 9">
    <name type="scientific">Microlunatus spumicola</name>
    <dbReference type="NCBI Taxonomy" id="81499"/>
    <lineage>
        <taxon>Bacteria</taxon>
        <taxon>Bacillati</taxon>
        <taxon>Actinomycetota</taxon>
        <taxon>Actinomycetes</taxon>
        <taxon>Propionibacteriales</taxon>
        <taxon>Propionibacteriaceae</taxon>
        <taxon>Microlunatus</taxon>
    </lineage>
</organism>
<feature type="transmembrane region" description="Helical" evidence="6">
    <location>
        <begin position="259"/>
        <end position="281"/>
    </location>
</feature>
<feature type="domain" description="O-antigen ligase-related" evidence="7">
    <location>
        <begin position="195"/>
        <end position="344"/>
    </location>
</feature>
<dbReference type="InterPro" id="IPR051533">
    <property type="entry name" value="WaaL-like"/>
</dbReference>
<feature type="transmembrane region" description="Helical" evidence="6">
    <location>
        <begin position="210"/>
        <end position="228"/>
    </location>
</feature>
<feature type="transmembrane region" description="Helical" evidence="6">
    <location>
        <begin position="87"/>
        <end position="105"/>
    </location>
</feature>
<keyword evidence="2 6" id="KW-0812">Transmembrane</keyword>
<feature type="transmembrane region" description="Helical" evidence="6">
    <location>
        <begin position="53"/>
        <end position="75"/>
    </location>
</feature>
<feature type="transmembrane region" description="Helical" evidence="6">
    <location>
        <begin position="137"/>
        <end position="156"/>
    </location>
</feature>
<dbReference type="PANTHER" id="PTHR37422">
    <property type="entry name" value="TEICHURONIC ACID BIOSYNTHESIS PROTEIN TUAE"/>
    <property type="match status" value="1"/>
</dbReference>
<evidence type="ECO:0000256" key="4">
    <source>
        <dbReference type="ARBA" id="ARBA00023136"/>
    </source>
</evidence>
<feature type="transmembrane region" description="Helical" evidence="6">
    <location>
        <begin position="111"/>
        <end position="128"/>
    </location>
</feature>
<proteinExistence type="predicted"/>
<feature type="transmembrane region" description="Helical" evidence="6">
    <location>
        <begin position="16"/>
        <end position="33"/>
    </location>
</feature>
<gene>
    <name evidence="8" type="ORF">GCM10022197_34210</name>
</gene>
<dbReference type="Pfam" id="PF04932">
    <property type="entry name" value="Wzy_C"/>
    <property type="match status" value="1"/>
</dbReference>
<feature type="transmembrane region" description="Helical" evidence="6">
    <location>
        <begin position="234"/>
        <end position="252"/>
    </location>
</feature>
<dbReference type="RefSeq" id="WP_204910125.1">
    <property type="nucleotide sequence ID" value="NZ_BAAAYR010000004.1"/>
</dbReference>
<comment type="subcellular location">
    <subcellularLocation>
        <location evidence="1">Membrane</location>
        <topology evidence="1">Multi-pass membrane protein</topology>
    </subcellularLocation>
</comment>
<evidence type="ECO:0000256" key="1">
    <source>
        <dbReference type="ARBA" id="ARBA00004141"/>
    </source>
</evidence>
<protein>
    <recommendedName>
        <fullName evidence="7">O-antigen ligase-related domain-containing protein</fullName>
    </recommendedName>
</protein>
<feature type="transmembrane region" description="Helical" evidence="6">
    <location>
        <begin position="176"/>
        <end position="198"/>
    </location>
</feature>
<reference evidence="9" key="1">
    <citation type="journal article" date="2019" name="Int. J. Syst. Evol. Microbiol.">
        <title>The Global Catalogue of Microorganisms (GCM) 10K type strain sequencing project: providing services to taxonomists for standard genome sequencing and annotation.</title>
        <authorList>
            <consortium name="The Broad Institute Genomics Platform"/>
            <consortium name="The Broad Institute Genome Sequencing Center for Infectious Disease"/>
            <person name="Wu L."/>
            <person name="Ma J."/>
        </authorList>
    </citation>
    <scope>NUCLEOTIDE SEQUENCE [LARGE SCALE GENOMIC DNA]</scope>
    <source>
        <strain evidence="9">JCM 16540</strain>
    </source>
</reference>
<keyword evidence="9" id="KW-1185">Reference proteome</keyword>
<dbReference type="EMBL" id="BAAAYR010000004">
    <property type="protein sequence ID" value="GAA3574369.1"/>
    <property type="molecule type" value="Genomic_DNA"/>
</dbReference>
<evidence type="ECO:0000313" key="9">
    <source>
        <dbReference type="Proteomes" id="UP001500767"/>
    </source>
</evidence>
<keyword evidence="3 6" id="KW-1133">Transmembrane helix</keyword>
<feature type="transmembrane region" description="Helical" evidence="6">
    <location>
        <begin position="364"/>
        <end position="384"/>
    </location>
</feature>
<evidence type="ECO:0000256" key="5">
    <source>
        <dbReference type="SAM" id="MobiDB-lite"/>
    </source>
</evidence>
<evidence type="ECO:0000256" key="3">
    <source>
        <dbReference type="ARBA" id="ARBA00022989"/>
    </source>
</evidence>
<dbReference type="PANTHER" id="PTHR37422:SF13">
    <property type="entry name" value="LIPOPOLYSACCHARIDE BIOSYNTHESIS PROTEIN PA4999-RELATED"/>
    <property type="match status" value="1"/>
</dbReference>
<feature type="region of interest" description="Disordered" evidence="5">
    <location>
        <begin position="412"/>
        <end position="436"/>
    </location>
</feature>
<dbReference type="Proteomes" id="UP001500767">
    <property type="component" value="Unassembled WGS sequence"/>
</dbReference>
<keyword evidence="4 6" id="KW-0472">Membrane</keyword>
<accession>A0ABP6XYD8</accession>
<name>A0ABP6XYD8_9ACTN</name>
<evidence type="ECO:0000313" key="8">
    <source>
        <dbReference type="EMBL" id="GAA3574369.1"/>
    </source>
</evidence>